<dbReference type="SUPFAM" id="SSF53448">
    <property type="entry name" value="Nucleotide-diphospho-sugar transferases"/>
    <property type="match status" value="1"/>
</dbReference>
<organism evidence="2">
    <name type="scientific">mine drainage metagenome</name>
    <dbReference type="NCBI Taxonomy" id="410659"/>
    <lineage>
        <taxon>unclassified sequences</taxon>
        <taxon>metagenomes</taxon>
        <taxon>ecological metagenomes</taxon>
    </lineage>
</organism>
<evidence type="ECO:0000259" key="1">
    <source>
        <dbReference type="Pfam" id="PF12804"/>
    </source>
</evidence>
<feature type="domain" description="MobA-like NTP transferase" evidence="1">
    <location>
        <begin position="31"/>
        <end position="69"/>
    </location>
</feature>
<dbReference type="InterPro" id="IPR029044">
    <property type="entry name" value="Nucleotide-diphossugar_trans"/>
</dbReference>
<dbReference type="AlphaFoldDB" id="T1BYF4"/>
<protein>
    <submittedName>
        <fullName evidence="2">UDP-N-acetylglucosamine pyrophosphorylase</fullName>
    </submittedName>
</protein>
<evidence type="ECO:0000313" key="2">
    <source>
        <dbReference type="EMBL" id="EQD78191.1"/>
    </source>
</evidence>
<accession>T1BYF4</accession>
<feature type="non-terminal residue" evidence="2">
    <location>
        <position position="71"/>
    </location>
</feature>
<reference evidence="2" key="1">
    <citation type="submission" date="2013-08" db="EMBL/GenBank/DDBJ databases">
        <authorList>
            <person name="Mendez C."/>
            <person name="Richter M."/>
            <person name="Ferrer M."/>
            <person name="Sanchez J."/>
        </authorList>
    </citation>
    <scope>NUCLEOTIDE SEQUENCE</scope>
</reference>
<reference evidence="2" key="2">
    <citation type="journal article" date="2014" name="ISME J.">
        <title>Microbial stratification in low pH oxic and suboxic macroscopic growths along an acid mine drainage.</title>
        <authorList>
            <person name="Mendez-Garcia C."/>
            <person name="Mesa V."/>
            <person name="Sprenger R.R."/>
            <person name="Richter M."/>
            <person name="Diez M.S."/>
            <person name="Solano J."/>
            <person name="Bargiela R."/>
            <person name="Golyshina O.V."/>
            <person name="Manteca A."/>
            <person name="Ramos J.L."/>
            <person name="Gallego J.R."/>
            <person name="Llorente I."/>
            <person name="Martins Dos Santos V.A."/>
            <person name="Jensen O.N."/>
            <person name="Pelaez A.I."/>
            <person name="Sanchez J."/>
            <person name="Ferrer M."/>
        </authorList>
    </citation>
    <scope>NUCLEOTIDE SEQUENCE</scope>
</reference>
<dbReference type="Gene3D" id="3.90.550.10">
    <property type="entry name" value="Spore Coat Polysaccharide Biosynthesis Protein SpsA, Chain A"/>
    <property type="match status" value="1"/>
</dbReference>
<dbReference type="EMBL" id="AUZX01001772">
    <property type="protein sequence ID" value="EQD78191.1"/>
    <property type="molecule type" value="Genomic_DNA"/>
</dbReference>
<sequence>MHDAANTIRYLAPSRARDDANHMNSMQPLYVIVLAAGAGKRMRSQQPKVLLPLAGRPLLAHVLETARALDP</sequence>
<gene>
    <name evidence="2" type="ORF">B1A_02379</name>
</gene>
<dbReference type="GO" id="GO:0016779">
    <property type="term" value="F:nucleotidyltransferase activity"/>
    <property type="evidence" value="ECO:0007669"/>
    <property type="project" value="UniProtKB-ARBA"/>
</dbReference>
<comment type="caution">
    <text evidence="2">The sequence shown here is derived from an EMBL/GenBank/DDBJ whole genome shotgun (WGS) entry which is preliminary data.</text>
</comment>
<name>T1BYF4_9ZZZZ</name>
<dbReference type="InterPro" id="IPR025877">
    <property type="entry name" value="MobA-like_NTP_Trfase"/>
</dbReference>
<proteinExistence type="predicted"/>
<dbReference type="Pfam" id="PF12804">
    <property type="entry name" value="NTP_transf_3"/>
    <property type="match status" value="1"/>
</dbReference>